<dbReference type="PANTHER" id="PTHR23502">
    <property type="entry name" value="MAJOR FACILITATOR SUPERFAMILY"/>
    <property type="match status" value="1"/>
</dbReference>
<sequence>MTSVDIVHLASSKTTRHHGIILWPPPSSNLDDPLRWPRWFKILALLSVALFNFTANFAGSGLSVATPILQMQYHKTQNQSFAVLTWNFFLLGLGNLIWVPLSTKYGKRIIMLVSNCMLFTTIIWTAKAQSWNSLVASRCLSGFAAAAGESIVPGIVSDIFFLHERAAMMSIYVILAAGATAVGPLVAAFVVAGTPGTWRDFTWICVGLAGFNAICIFLFYPESTFHRPDFRHATQPSPVHDVDKSPDAELVETSPAQSATATGDATLTRTDTVVVVQQRWSTIWTTTWRHNQQMSLWTAFMRPLAFLVYPAVLWTVFLYGLHLAAQVILIFVFPSLLLAPPYLFKTQYIGLIEVAALIGFLVACYGGGYISDTITMRSIRKHEGEYQLEQRLLSLIPGFWIAPVGCIVVAFTCAYKLHWIGISFGFAMVSFGTVYAPNIAITYVADCYSEYAADCLVVVNAFKNLVAFIFLYVASDWVEQSGWIQVYMVMFMLLTLILLVAIPLYFFGAKLRAASEAIYKPKVSESTQ</sequence>
<dbReference type="SUPFAM" id="SSF103473">
    <property type="entry name" value="MFS general substrate transporter"/>
    <property type="match status" value="1"/>
</dbReference>
<evidence type="ECO:0000313" key="7">
    <source>
        <dbReference type="EMBL" id="KAK5056799.1"/>
    </source>
</evidence>
<keyword evidence="4 5" id="KW-0472">Membrane</keyword>
<feature type="transmembrane region" description="Helical" evidence="5">
    <location>
        <begin position="105"/>
        <end position="124"/>
    </location>
</feature>
<dbReference type="RefSeq" id="XP_064708515.1">
    <property type="nucleotide sequence ID" value="XM_064855855.1"/>
</dbReference>
<proteinExistence type="predicted"/>
<dbReference type="Pfam" id="PF07690">
    <property type="entry name" value="MFS_1"/>
    <property type="match status" value="1"/>
</dbReference>
<feature type="transmembrane region" description="Helical" evidence="5">
    <location>
        <begin position="171"/>
        <end position="195"/>
    </location>
</feature>
<dbReference type="PANTHER" id="PTHR23502:SF181">
    <property type="entry name" value="MAJOR FACILITATOR SUPERFAMILY (MFS) PROFILE DOMAIN-CONTAINING PROTEIN"/>
    <property type="match status" value="1"/>
</dbReference>
<dbReference type="GO" id="GO:0005886">
    <property type="term" value="C:plasma membrane"/>
    <property type="evidence" value="ECO:0007669"/>
    <property type="project" value="TreeGrafter"/>
</dbReference>
<evidence type="ECO:0000256" key="5">
    <source>
        <dbReference type="SAM" id="Phobius"/>
    </source>
</evidence>
<feature type="transmembrane region" description="Helical" evidence="5">
    <location>
        <begin position="451"/>
        <end position="474"/>
    </location>
</feature>
<dbReference type="EMBL" id="JAVRRD010000007">
    <property type="protein sequence ID" value="KAK5056799.1"/>
    <property type="molecule type" value="Genomic_DNA"/>
</dbReference>
<dbReference type="GO" id="GO:0022857">
    <property type="term" value="F:transmembrane transporter activity"/>
    <property type="evidence" value="ECO:0007669"/>
    <property type="project" value="InterPro"/>
</dbReference>
<dbReference type="PROSITE" id="PS50850">
    <property type="entry name" value="MFS"/>
    <property type="match status" value="1"/>
</dbReference>
<feature type="transmembrane region" description="Helical" evidence="5">
    <location>
        <begin position="417"/>
        <end position="439"/>
    </location>
</feature>
<feature type="transmembrane region" description="Helical" evidence="5">
    <location>
        <begin position="392"/>
        <end position="411"/>
    </location>
</feature>
<feature type="domain" description="Major facilitator superfamily (MFS) profile" evidence="6">
    <location>
        <begin position="44"/>
        <end position="512"/>
    </location>
</feature>
<keyword evidence="2 5" id="KW-0812">Transmembrane</keyword>
<evidence type="ECO:0000256" key="2">
    <source>
        <dbReference type="ARBA" id="ARBA00022692"/>
    </source>
</evidence>
<dbReference type="Gene3D" id="1.20.1250.20">
    <property type="entry name" value="MFS general substrate transporter like domains"/>
    <property type="match status" value="1"/>
</dbReference>
<reference evidence="7 8" key="1">
    <citation type="submission" date="2023-08" db="EMBL/GenBank/DDBJ databases">
        <title>Black Yeasts Isolated from many extreme environments.</title>
        <authorList>
            <person name="Coleine C."/>
            <person name="Stajich J.E."/>
            <person name="Selbmann L."/>
        </authorList>
    </citation>
    <scope>NUCLEOTIDE SEQUENCE [LARGE SCALE GENOMIC DNA]</scope>
    <source>
        <strain evidence="7 8">CCFEE 5792</strain>
    </source>
</reference>
<accession>A0AAV9NFX3</accession>
<evidence type="ECO:0000256" key="3">
    <source>
        <dbReference type="ARBA" id="ARBA00022989"/>
    </source>
</evidence>
<feature type="transmembrane region" description="Helical" evidence="5">
    <location>
        <begin position="201"/>
        <end position="220"/>
    </location>
</feature>
<feature type="transmembrane region" description="Helical" evidence="5">
    <location>
        <begin position="486"/>
        <end position="507"/>
    </location>
</feature>
<dbReference type="InterPro" id="IPR036259">
    <property type="entry name" value="MFS_trans_sf"/>
</dbReference>
<evidence type="ECO:0000313" key="8">
    <source>
        <dbReference type="Proteomes" id="UP001358417"/>
    </source>
</evidence>
<dbReference type="Proteomes" id="UP001358417">
    <property type="component" value="Unassembled WGS sequence"/>
</dbReference>
<evidence type="ECO:0000256" key="1">
    <source>
        <dbReference type="ARBA" id="ARBA00004141"/>
    </source>
</evidence>
<gene>
    <name evidence="7" type="ORF">LTR84_012331</name>
</gene>
<dbReference type="InterPro" id="IPR020846">
    <property type="entry name" value="MFS_dom"/>
</dbReference>
<dbReference type="GeneID" id="89980478"/>
<feature type="transmembrane region" description="Helical" evidence="5">
    <location>
        <begin position="304"/>
        <end position="336"/>
    </location>
</feature>
<keyword evidence="3 5" id="KW-1133">Transmembrane helix</keyword>
<comment type="caution">
    <text evidence="7">The sequence shown here is derived from an EMBL/GenBank/DDBJ whole genome shotgun (WGS) entry which is preliminary data.</text>
</comment>
<feature type="transmembrane region" description="Helical" evidence="5">
    <location>
        <begin position="81"/>
        <end position="99"/>
    </location>
</feature>
<evidence type="ECO:0000259" key="6">
    <source>
        <dbReference type="PROSITE" id="PS50850"/>
    </source>
</evidence>
<protein>
    <recommendedName>
        <fullName evidence="6">Major facilitator superfamily (MFS) profile domain-containing protein</fullName>
    </recommendedName>
</protein>
<feature type="transmembrane region" description="Helical" evidence="5">
    <location>
        <begin position="348"/>
        <end position="371"/>
    </location>
</feature>
<dbReference type="AlphaFoldDB" id="A0AAV9NFX3"/>
<name>A0AAV9NFX3_9EURO</name>
<feature type="transmembrane region" description="Helical" evidence="5">
    <location>
        <begin position="42"/>
        <end position="69"/>
    </location>
</feature>
<organism evidence="7 8">
    <name type="scientific">Exophiala bonariae</name>
    <dbReference type="NCBI Taxonomy" id="1690606"/>
    <lineage>
        <taxon>Eukaryota</taxon>
        <taxon>Fungi</taxon>
        <taxon>Dikarya</taxon>
        <taxon>Ascomycota</taxon>
        <taxon>Pezizomycotina</taxon>
        <taxon>Eurotiomycetes</taxon>
        <taxon>Chaetothyriomycetidae</taxon>
        <taxon>Chaetothyriales</taxon>
        <taxon>Herpotrichiellaceae</taxon>
        <taxon>Exophiala</taxon>
    </lineage>
</organism>
<comment type="subcellular location">
    <subcellularLocation>
        <location evidence="1">Membrane</location>
        <topology evidence="1">Multi-pass membrane protein</topology>
    </subcellularLocation>
</comment>
<evidence type="ECO:0000256" key="4">
    <source>
        <dbReference type="ARBA" id="ARBA00023136"/>
    </source>
</evidence>
<dbReference type="InterPro" id="IPR011701">
    <property type="entry name" value="MFS"/>
</dbReference>
<keyword evidence="8" id="KW-1185">Reference proteome</keyword>